<dbReference type="GO" id="GO:0016878">
    <property type="term" value="F:acid-thiol ligase activity"/>
    <property type="evidence" value="ECO:0007669"/>
    <property type="project" value="UniProtKB-ARBA"/>
</dbReference>
<evidence type="ECO:0000259" key="2">
    <source>
        <dbReference type="Pfam" id="PF13193"/>
    </source>
</evidence>
<dbReference type="EMBL" id="CP042430">
    <property type="protein sequence ID" value="QEC46466.1"/>
    <property type="molecule type" value="Genomic_DNA"/>
</dbReference>
<gene>
    <name evidence="3" type="ORF">FSW04_01970</name>
</gene>
<proteinExistence type="predicted"/>
<dbReference type="SUPFAM" id="SSF56801">
    <property type="entry name" value="Acetyl-CoA synthetase-like"/>
    <property type="match status" value="1"/>
</dbReference>
<dbReference type="InterPro" id="IPR050237">
    <property type="entry name" value="ATP-dep_AMP-bd_enzyme"/>
</dbReference>
<dbReference type="Gene3D" id="3.30.300.30">
    <property type="match status" value="1"/>
</dbReference>
<sequence length="565" mass="61140">MDGRGGPGLGWRMDVTSLYGRRATQRWERMSVGDLFERVTWSYPDKEAIVAWEGAFAHPENQRLTYRQADELANRVAHGLLERGLQRGDRVIMFCDNTTEAYVFKFGVAKAGMTVVPLNTMLAPDVIGHLLARTEPAFTIVDAELWPRAAGAFGAQGMTPDVTIEIGGPPVPGSTGFGAFVQGRPATEPDVEIHADDIWEIVFTSGTTALPKGAMISHAYSHMTGASFALSLTRRLAFECDLKLCGFLPLVFHSAHQIVGLPAFFAGGTLIMGRGLDAANVARAVTRERATCLWGGAPAMLTDIVAAVAREPMSYDFSSVTTALYGWTSAPPGLIAALERLCGPDLVTFEILGQTEAMACFRFWPGQWPETFHRHAPERNYVGVPSPILASDVVDEDGASLRDRPGVPGEVVYRSPVMTAGYYQDVEATHEAFRGGWFHSGDLCEYDADGLRVMVDRSKDIVKSGGENVSSMRVESVLVQHPHVVKAAVVGLPHPQWGEAVTAFVIAADGAVPDPDELIAFARERLGGFETPKRVVVVEALPVTVGSKVLKYQLRATHAGLYAEG</sequence>
<feature type="domain" description="AMP-dependent synthetase/ligase" evidence="1">
    <location>
        <begin position="38"/>
        <end position="423"/>
    </location>
</feature>
<reference evidence="3 4" key="1">
    <citation type="journal article" date="2018" name="J. Microbiol.">
        <title>Baekduia soli gen. nov., sp. nov., a novel bacterium isolated from the soil of Baekdu Mountain and proposal of a novel family name, Baekduiaceae fam. nov.</title>
        <authorList>
            <person name="An D.S."/>
            <person name="Siddiqi M.Z."/>
            <person name="Kim K.H."/>
            <person name="Yu H.S."/>
            <person name="Im W.T."/>
        </authorList>
    </citation>
    <scope>NUCLEOTIDE SEQUENCE [LARGE SCALE GENOMIC DNA]</scope>
    <source>
        <strain evidence="3 4">BR7-21</strain>
    </source>
</reference>
<dbReference type="InterPro" id="IPR042099">
    <property type="entry name" value="ANL_N_sf"/>
</dbReference>
<dbReference type="InterPro" id="IPR000873">
    <property type="entry name" value="AMP-dep_synth/lig_dom"/>
</dbReference>
<dbReference type="Gene3D" id="3.40.50.12780">
    <property type="entry name" value="N-terminal domain of ligase-like"/>
    <property type="match status" value="1"/>
</dbReference>
<dbReference type="AlphaFoldDB" id="A0A5B8U0E3"/>
<keyword evidence="4" id="KW-1185">Reference proteome</keyword>
<dbReference type="Pfam" id="PF00501">
    <property type="entry name" value="AMP-binding"/>
    <property type="match status" value="1"/>
</dbReference>
<dbReference type="Pfam" id="PF13193">
    <property type="entry name" value="AMP-binding_C"/>
    <property type="match status" value="1"/>
</dbReference>
<dbReference type="InterPro" id="IPR025110">
    <property type="entry name" value="AMP-bd_C"/>
</dbReference>
<evidence type="ECO:0000313" key="3">
    <source>
        <dbReference type="EMBL" id="QEC46466.1"/>
    </source>
</evidence>
<protein>
    <submittedName>
        <fullName evidence="3">AMP-binding protein</fullName>
    </submittedName>
</protein>
<dbReference type="InterPro" id="IPR045851">
    <property type="entry name" value="AMP-bd_C_sf"/>
</dbReference>
<dbReference type="OrthoDB" id="9803968at2"/>
<evidence type="ECO:0000313" key="4">
    <source>
        <dbReference type="Proteomes" id="UP000321805"/>
    </source>
</evidence>
<dbReference type="PANTHER" id="PTHR43767">
    <property type="entry name" value="LONG-CHAIN-FATTY-ACID--COA LIGASE"/>
    <property type="match status" value="1"/>
</dbReference>
<evidence type="ECO:0000259" key="1">
    <source>
        <dbReference type="Pfam" id="PF00501"/>
    </source>
</evidence>
<feature type="domain" description="AMP-binding enzyme C-terminal" evidence="2">
    <location>
        <begin position="474"/>
        <end position="544"/>
    </location>
</feature>
<accession>A0A5B8U0E3</accession>
<name>A0A5B8U0E3_9ACTN</name>
<dbReference type="Proteomes" id="UP000321805">
    <property type="component" value="Chromosome"/>
</dbReference>
<organism evidence="3 4">
    <name type="scientific">Baekduia soli</name>
    <dbReference type="NCBI Taxonomy" id="496014"/>
    <lineage>
        <taxon>Bacteria</taxon>
        <taxon>Bacillati</taxon>
        <taxon>Actinomycetota</taxon>
        <taxon>Thermoleophilia</taxon>
        <taxon>Solirubrobacterales</taxon>
        <taxon>Baekduiaceae</taxon>
        <taxon>Baekduia</taxon>
    </lineage>
</organism>
<dbReference type="PANTHER" id="PTHR43767:SF1">
    <property type="entry name" value="NONRIBOSOMAL PEPTIDE SYNTHASE PES1 (EUROFUNG)-RELATED"/>
    <property type="match status" value="1"/>
</dbReference>
<dbReference type="KEGG" id="bsol:FSW04_01970"/>